<keyword evidence="17" id="KW-0735">Signal-anchor</keyword>
<keyword evidence="21" id="KW-0046">Antibiotic resistance</keyword>
<dbReference type="InterPro" id="IPR031376">
    <property type="entry name" value="PCB_OB"/>
</dbReference>
<evidence type="ECO:0000256" key="23">
    <source>
        <dbReference type="ARBA" id="ARBA00023316"/>
    </source>
</evidence>
<accession>A0A1S8CSL6</accession>
<evidence type="ECO:0000259" key="29">
    <source>
        <dbReference type="Pfam" id="PF00905"/>
    </source>
</evidence>
<comment type="subcellular location">
    <subcellularLocation>
        <location evidence="2">Cell inner membrane</location>
        <topology evidence="2">Single-pass type II membrane protein</topology>
    </subcellularLocation>
</comment>
<keyword evidence="19" id="KW-1133">Transmembrane helix</keyword>
<keyword evidence="8" id="KW-1003">Cell membrane</keyword>
<dbReference type="UniPathway" id="UPA00219"/>
<dbReference type="NCBIfam" id="TIGR02074">
    <property type="entry name" value="PBP_1a_fam"/>
    <property type="match status" value="1"/>
</dbReference>
<feature type="compositionally biased region" description="Polar residues" evidence="28">
    <location>
        <begin position="832"/>
        <end position="842"/>
    </location>
</feature>
<evidence type="ECO:0000256" key="12">
    <source>
        <dbReference type="ARBA" id="ARBA00022676"/>
    </source>
</evidence>
<keyword evidence="9" id="KW-0997">Cell inner membrane</keyword>
<comment type="catalytic activity">
    <reaction evidence="26">
        <text>[GlcNAc-(1-&gt;4)-Mur2Ac(oyl-L-Ala-gamma-D-Glu-L-Lys-D-Ala-D-Ala)](n)-di-trans,octa-cis-undecaprenyl diphosphate + beta-D-GlcNAc-(1-&gt;4)-Mur2Ac(oyl-L-Ala-gamma-D-Glu-L-Lys-D-Ala-D-Ala)-di-trans,octa-cis-undecaprenyl diphosphate = [GlcNAc-(1-&gt;4)-Mur2Ac(oyl-L-Ala-gamma-D-Glu-L-Lys-D-Ala-D-Ala)](n+1)-di-trans,octa-cis-undecaprenyl diphosphate + di-trans,octa-cis-undecaprenyl diphosphate + H(+)</text>
        <dbReference type="Rhea" id="RHEA:23708"/>
        <dbReference type="Rhea" id="RHEA-COMP:9602"/>
        <dbReference type="Rhea" id="RHEA-COMP:9603"/>
        <dbReference type="ChEBI" id="CHEBI:15378"/>
        <dbReference type="ChEBI" id="CHEBI:58405"/>
        <dbReference type="ChEBI" id="CHEBI:60033"/>
        <dbReference type="ChEBI" id="CHEBI:78435"/>
        <dbReference type="EC" id="2.4.99.28"/>
    </reaction>
</comment>
<organism evidence="32 33">
    <name type="scientific">Alkanindiges hydrocarboniclasticus</name>
    <dbReference type="NCBI Taxonomy" id="1907941"/>
    <lineage>
        <taxon>Bacteria</taxon>
        <taxon>Pseudomonadati</taxon>
        <taxon>Pseudomonadota</taxon>
        <taxon>Gammaproteobacteria</taxon>
        <taxon>Moraxellales</taxon>
        <taxon>Moraxellaceae</taxon>
        <taxon>Alkanindiges</taxon>
    </lineage>
</organism>
<evidence type="ECO:0000256" key="10">
    <source>
        <dbReference type="ARBA" id="ARBA00022645"/>
    </source>
</evidence>
<dbReference type="GO" id="GO:0008955">
    <property type="term" value="F:peptidoglycan glycosyltransferase activity"/>
    <property type="evidence" value="ECO:0007669"/>
    <property type="project" value="UniProtKB-EC"/>
</dbReference>
<dbReference type="GO" id="GO:0046677">
    <property type="term" value="P:response to antibiotic"/>
    <property type="evidence" value="ECO:0007669"/>
    <property type="project" value="UniProtKB-KW"/>
</dbReference>
<feature type="domain" description="Penicillin-binding protein transpeptidase" evidence="29">
    <location>
        <begin position="399"/>
        <end position="727"/>
    </location>
</feature>
<dbReference type="GO" id="GO:0009002">
    <property type="term" value="F:serine-type D-Ala-D-Ala carboxypeptidase activity"/>
    <property type="evidence" value="ECO:0007669"/>
    <property type="project" value="UniProtKB-EC"/>
</dbReference>
<evidence type="ECO:0000256" key="5">
    <source>
        <dbReference type="ARBA" id="ARBA00007739"/>
    </source>
</evidence>
<dbReference type="GO" id="GO:0030288">
    <property type="term" value="C:outer membrane-bounded periplasmic space"/>
    <property type="evidence" value="ECO:0007669"/>
    <property type="project" value="TreeGrafter"/>
</dbReference>
<dbReference type="InterPro" id="IPR023346">
    <property type="entry name" value="Lysozyme-like_dom_sf"/>
</dbReference>
<evidence type="ECO:0000256" key="9">
    <source>
        <dbReference type="ARBA" id="ARBA00022519"/>
    </source>
</evidence>
<dbReference type="PANTHER" id="PTHR32282:SF27">
    <property type="entry name" value="PENICILLIN-BINDING PROTEIN 1A"/>
    <property type="match status" value="1"/>
</dbReference>
<proteinExistence type="inferred from homology"/>
<evidence type="ECO:0000256" key="3">
    <source>
        <dbReference type="ARBA" id="ARBA00004752"/>
    </source>
</evidence>
<evidence type="ECO:0000256" key="27">
    <source>
        <dbReference type="ARBA" id="ARBA00060592"/>
    </source>
</evidence>
<feature type="domain" description="Penicillin-binding protein OB-like" evidence="31">
    <location>
        <begin position="303"/>
        <end position="394"/>
    </location>
</feature>
<evidence type="ECO:0000259" key="30">
    <source>
        <dbReference type="Pfam" id="PF00912"/>
    </source>
</evidence>
<dbReference type="GO" id="GO:0009252">
    <property type="term" value="P:peptidoglycan biosynthetic process"/>
    <property type="evidence" value="ECO:0007669"/>
    <property type="project" value="UniProtKB-UniPathway"/>
</dbReference>
<dbReference type="Gene3D" id="1.10.3810.10">
    <property type="entry name" value="Biosynthetic peptidoglycan transglycosylase-like"/>
    <property type="match status" value="1"/>
</dbReference>
<dbReference type="EMBL" id="MLCN01000029">
    <property type="protein sequence ID" value="ONG38741.1"/>
    <property type="molecule type" value="Genomic_DNA"/>
</dbReference>
<dbReference type="STRING" id="1907941.BKE30_11270"/>
<evidence type="ECO:0000256" key="24">
    <source>
        <dbReference type="ARBA" id="ARBA00034000"/>
    </source>
</evidence>
<dbReference type="FunFam" id="1.10.3810.10:FF:000003">
    <property type="entry name" value="Penicillin-binding protein 1a"/>
    <property type="match status" value="1"/>
</dbReference>
<dbReference type="GO" id="GO:0008360">
    <property type="term" value="P:regulation of cell shape"/>
    <property type="evidence" value="ECO:0007669"/>
    <property type="project" value="UniProtKB-KW"/>
</dbReference>
<dbReference type="SUPFAM" id="SSF53955">
    <property type="entry name" value="Lysozyme-like"/>
    <property type="match status" value="1"/>
</dbReference>
<dbReference type="InterPro" id="IPR036950">
    <property type="entry name" value="PBP_transglycosylase"/>
</dbReference>
<keyword evidence="33" id="KW-1185">Reference proteome</keyword>
<dbReference type="EC" id="3.4.16.4" evidence="6"/>
<dbReference type="GO" id="GO:0008658">
    <property type="term" value="F:penicillin binding"/>
    <property type="evidence" value="ECO:0007669"/>
    <property type="project" value="InterPro"/>
</dbReference>
<evidence type="ECO:0000313" key="32">
    <source>
        <dbReference type="EMBL" id="ONG38741.1"/>
    </source>
</evidence>
<evidence type="ECO:0000256" key="13">
    <source>
        <dbReference type="ARBA" id="ARBA00022679"/>
    </source>
</evidence>
<dbReference type="Pfam" id="PF17092">
    <property type="entry name" value="PCB_OB"/>
    <property type="match status" value="1"/>
</dbReference>
<evidence type="ECO:0000256" key="1">
    <source>
        <dbReference type="ARBA" id="ARBA00002624"/>
    </source>
</evidence>
<dbReference type="SUPFAM" id="SSF56601">
    <property type="entry name" value="beta-lactamase/transpeptidase-like"/>
    <property type="match status" value="1"/>
</dbReference>
<evidence type="ECO:0000256" key="6">
    <source>
        <dbReference type="ARBA" id="ARBA00012448"/>
    </source>
</evidence>
<evidence type="ECO:0000256" key="11">
    <source>
        <dbReference type="ARBA" id="ARBA00022670"/>
    </source>
</evidence>
<comment type="pathway">
    <text evidence="27">Glycan biosynthesis.</text>
</comment>
<dbReference type="Proteomes" id="UP000192132">
    <property type="component" value="Unassembled WGS sequence"/>
</dbReference>
<evidence type="ECO:0000259" key="31">
    <source>
        <dbReference type="Pfam" id="PF17092"/>
    </source>
</evidence>
<keyword evidence="11" id="KW-0645">Protease</keyword>
<keyword evidence="22" id="KW-0511">Multifunctional enzyme</keyword>
<evidence type="ECO:0000256" key="20">
    <source>
        <dbReference type="ARBA" id="ARBA00023136"/>
    </source>
</evidence>
<comment type="similarity">
    <text evidence="5">In the N-terminal section; belongs to the glycosyltransferase 51 family.</text>
</comment>
<dbReference type="GO" id="GO:0005886">
    <property type="term" value="C:plasma membrane"/>
    <property type="evidence" value="ECO:0007669"/>
    <property type="project" value="UniProtKB-SubCell"/>
</dbReference>
<dbReference type="Pfam" id="PF00912">
    <property type="entry name" value="Transgly"/>
    <property type="match status" value="1"/>
</dbReference>
<dbReference type="GO" id="GO:0071555">
    <property type="term" value="P:cell wall organization"/>
    <property type="evidence" value="ECO:0007669"/>
    <property type="project" value="UniProtKB-KW"/>
</dbReference>
<evidence type="ECO:0000256" key="4">
    <source>
        <dbReference type="ARBA" id="ARBA00007090"/>
    </source>
</evidence>
<reference evidence="32 33" key="1">
    <citation type="submission" date="2016-10" db="EMBL/GenBank/DDBJ databases">
        <title>Draft Genome sequence of Alkanindiges sp. strain H1.</title>
        <authorList>
            <person name="Subhash Y."/>
            <person name="Lee S."/>
        </authorList>
    </citation>
    <scope>NUCLEOTIDE SEQUENCE [LARGE SCALE GENOMIC DNA]</scope>
    <source>
        <strain evidence="32 33">H1</strain>
    </source>
</reference>
<evidence type="ECO:0000256" key="28">
    <source>
        <dbReference type="SAM" id="MobiDB-lite"/>
    </source>
</evidence>
<keyword evidence="16" id="KW-0133">Cell shape</keyword>
<keyword evidence="12" id="KW-0328">Glycosyltransferase</keyword>
<dbReference type="InterPro" id="IPR050396">
    <property type="entry name" value="Glycosyltr_51/Transpeptidase"/>
</dbReference>
<keyword evidence="20" id="KW-0472">Membrane</keyword>
<evidence type="ECO:0000313" key="33">
    <source>
        <dbReference type="Proteomes" id="UP000192132"/>
    </source>
</evidence>
<keyword evidence="15" id="KW-0378">Hydrolase</keyword>
<evidence type="ECO:0000256" key="19">
    <source>
        <dbReference type="ARBA" id="ARBA00022989"/>
    </source>
</evidence>
<dbReference type="InterPro" id="IPR001264">
    <property type="entry name" value="Glyco_trans_51"/>
</dbReference>
<comment type="similarity">
    <text evidence="4">In the C-terminal section; belongs to the transpeptidase family.</text>
</comment>
<evidence type="ECO:0000256" key="14">
    <source>
        <dbReference type="ARBA" id="ARBA00022692"/>
    </source>
</evidence>
<evidence type="ECO:0000256" key="8">
    <source>
        <dbReference type="ARBA" id="ARBA00022475"/>
    </source>
</evidence>
<feature type="compositionally biased region" description="Pro residues" evidence="28">
    <location>
        <begin position="843"/>
        <end position="860"/>
    </location>
</feature>
<evidence type="ECO:0000256" key="16">
    <source>
        <dbReference type="ARBA" id="ARBA00022960"/>
    </source>
</evidence>
<comment type="function">
    <text evidence="1">Cell wall formation. Synthesis of cross-linked peptidoglycan from the lipid intermediates. The enzyme has a penicillin-insensitive transglycosylase N-terminal domain (formation of linear glycan strands) and a penicillin-sensitive transpeptidase C-terminal domain (cross-linking of the peptide subunits).</text>
</comment>
<keyword evidence="10" id="KW-0121">Carboxypeptidase</keyword>
<evidence type="ECO:0000256" key="15">
    <source>
        <dbReference type="ARBA" id="ARBA00022801"/>
    </source>
</evidence>
<feature type="compositionally biased region" description="Low complexity" evidence="28">
    <location>
        <begin position="810"/>
        <end position="831"/>
    </location>
</feature>
<evidence type="ECO:0000256" key="25">
    <source>
        <dbReference type="ARBA" id="ARBA00044770"/>
    </source>
</evidence>
<keyword evidence="18" id="KW-0573">Peptidoglycan synthesis</keyword>
<evidence type="ECO:0000256" key="17">
    <source>
        <dbReference type="ARBA" id="ARBA00022968"/>
    </source>
</evidence>
<feature type="region of interest" description="Disordered" evidence="28">
    <location>
        <begin position="807"/>
        <end position="867"/>
    </location>
</feature>
<gene>
    <name evidence="32" type="ORF">BKE30_11270</name>
</gene>
<evidence type="ECO:0000256" key="26">
    <source>
        <dbReference type="ARBA" id="ARBA00049902"/>
    </source>
</evidence>
<evidence type="ECO:0000256" key="21">
    <source>
        <dbReference type="ARBA" id="ARBA00023251"/>
    </source>
</evidence>
<comment type="pathway">
    <text evidence="3">Cell wall biogenesis; peptidoglycan biosynthesis.</text>
</comment>
<evidence type="ECO:0000256" key="18">
    <source>
        <dbReference type="ARBA" id="ARBA00022984"/>
    </source>
</evidence>
<dbReference type="GO" id="GO:0006508">
    <property type="term" value="P:proteolysis"/>
    <property type="evidence" value="ECO:0007669"/>
    <property type="project" value="UniProtKB-KW"/>
</dbReference>
<evidence type="ECO:0000256" key="2">
    <source>
        <dbReference type="ARBA" id="ARBA00004249"/>
    </source>
</evidence>
<keyword evidence="14" id="KW-0812">Transmembrane</keyword>
<feature type="domain" description="Glycosyl transferase family 51" evidence="30">
    <location>
        <begin position="36"/>
        <end position="209"/>
    </location>
</feature>
<keyword evidence="23" id="KW-0961">Cell wall biogenesis/degradation</keyword>
<dbReference type="EC" id="2.4.99.28" evidence="25"/>
<keyword evidence="13" id="KW-0808">Transferase</keyword>
<name>A0A1S8CSL6_9GAMM</name>
<dbReference type="Pfam" id="PF00905">
    <property type="entry name" value="Transpeptidase"/>
    <property type="match status" value="1"/>
</dbReference>
<dbReference type="InterPro" id="IPR012338">
    <property type="entry name" value="Beta-lactam/transpept-like"/>
</dbReference>
<comment type="catalytic activity">
    <reaction evidence="24">
        <text>Preferential cleavage: (Ac)2-L-Lys-D-Ala-|-D-Ala. Also transpeptidation of peptidyl-alanyl moieties that are N-acyl substituents of D-alanine.</text>
        <dbReference type="EC" id="3.4.16.4"/>
    </reaction>
</comment>
<dbReference type="AlphaFoldDB" id="A0A1S8CSL6"/>
<dbReference type="Gene3D" id="3.40.710.10">
    <property type="entry name" value="DD-peptidase/beta-lactamase superfamily"/>
    <property type="match status" value="3"/>
</dbReference>
<protein>
    <recommendedName>
        <fullName evidence="7">Penicillin-binding protein 1A</fullName>
        <ecNumber evidence="25">2.4.99.28</ecNumber>
        <ecNumber evidence="6">3.4.16.4</ecNumber>
    </recommendedName>
</protein>
<comment type="caution">
    <text evidence="32">The sequence shown here is derived from an EMBL/GenBank/DDBJ whole genome shotgun (WGS) entry which is preliminary data.</text>
</comment>
<dbReference type="PANTHER" id="PTHR32282">
    <property type="entry name" value="BINDING PROTEIN TRANSPEPTIDASE, PUTATIVE-RELATED"/>
    <property type="match status" value="1"/>
</dbReference>
<dbReference type="InterPro" id="IPR001460">
    <property type="entry name" value="PCN-bd_Tpept"/>
</dbReference>
<sequence length="867" mass="95498">MGFYGMYLYIYPSLPDMHLLKEAALEKPLQVYTKDNELIAEFGEKLSMPVEYDQIPPKMVQAFLAAEDSSFFEHNGVSFKGLGRAVSETVSGGAQTGGSTITMQVAKNYYLTPERTLRRKLTEIFLARKIEQSLTKEEILTLYVNKIFLGKNAYGIAAAARIYYNKDLKDLTVAEMAMVAGLPKAPSRYNPVVNPERALERRNWILARMLQLGSIDQQTYQHAVEEPIKLNMREYRVKTRHPYLAELIRAEMVKRFGEQVINSGYKVYTTVDSKRQSMAETAVREGLEAYDRRHGWRGAEVNDKPLKLFMPYANTWPAKVTKVNSRSFEAEFVDGKKITVGWDGMVWARRYYSADRVGGTPANASQVVKLNDIVRLRPTDDKKSNWVLTQIPDVQGQLIALNPNSGAVEAVVGGYDFAQSKFNRAVQGWRQPGSTIKPFIYTLALERGMTPYSVVSDSPLRVGKWQPKNSDGRYLGSITLRRALYLSRNLVSIRLLQSVGLDRARNFLVHFGLVEDKIPRNLTIALGTPQVLPIQMATGYAAFANGGFRIQPYVIEKVLDPDNQLLFEANPLYACASCLSNPEQANAGSAPSADTNGEVVELSNKQGQPIEKTVDQAAPAAENQNADASATVQAVTTSASNNKTYRQATRIIKSSSAFDMANILQDVIVHGTGRAALKLGRNDLGGKTGTTNDAKDAWFAGFNGNLVTISWVGFDTPKTLGRREYGGVAALPIWIKFMGDALKDTPSKWVTLDRNADDPMLDLVANDEQRKQRRVPPVATPLYKPKPLQVTVVDDFADLPDMGVNDDDLNLPSLPTSPTTAPITPPAGNTGNANPASGSTPVNPAPTSPAVPANKPPVRPVAPSEIF</sequence>
<evidence type="ECO:0000256" key="22">
    <source>
        <dbReference type="ARBA" id="ARBA00023268"/>
    </source>
</evidence>
<evidence type="ECO:0000256" key="7">
    <source>
        <dbReference type="ARBA" id="ARBA00018638"/>
    </source>
</evidence>